<name>A0ABT4GQJ9_PAEAL</name>
<organism evidence="1 2">
    <name type="scientific">Paenibacillus alvei</name>
    <name type="common">Bacillus alvei</name>
    <dbReference type="NCBI Taxonomy" id="44250"/>
    <lineage>
        <taxon>Bacteria</taxon>
        <taxon>Bacillati</taxon>
        <taxon>Bacillota</taxon>
        <taxon>Bacilli</taxon>
        <taxon>Bacillales</taxon>
        <taxon>Paenibacillaceae</taxon>
        <taxon>Paenibacillus</taxon>
    </lineage>
</organism>
<dbReference type="InterPro" id="IPR021146">
    <property type="entry name" value="Phage_gp6-like_head-tail"/>
</dbReference>
<dbReference type="Proteomes" id="UP001527181">
    <property type="component" value="Unassembled WGS sequence"/>
</dbReference>
<dbReference type="RefSeq" id="WP_268600598.1">
    <property type="nucleotide sequence ID" value="NZ_JAMDNP010000001.1"/>
</dbReference>
<reference evidence="1 2" key="1">
    <citation type="submission" date="2022-05" db="EMBL/GenBank/DDBJ databases">
        <title>Genome Sequencing of Bee-Associated Microbes.</title>
        <authorList>
            <person name="Dunlap C."/>
        </authorList>
    </citation>
    <scope>NUCLEOTIDE SEQUENCE [LARGE SCALE GENOMIC DNA]</scope>
    <source>
        <strain evidence="1 2">NRRL B-04010</strain>
    </source>
</reference>
<dbReference type="Gene3D" id="1.10.246.150">
    <property type="match status" value="1"/>
</dbReference>
<proteinExistence type="predicted"/>
<gene>
    <name evidence="1" type="ORF">M5X12_00135</name>
</gene>
<keyword evidence="2" id="KW-1185">Reference proteome</keyword>
<dbReference type="EMBL" id="JAMDNP010000001">
    <property type="protein sequence ID" value="MCY9758969.1"/>
    <property type="molecule type" value="Genomic_DNA"/>
</dbReference>
<dbReference type="InterPro" id="IPR053746">
    <property type="entry name" value="Viral_HT_Connector_Assembly"/>
</dbReference>
<dbReference type="Pfam" id="PF05135">
    <property type="entry name" value="Phage_connect_1"/>
    <property type="match status" value="1"/>
</dbReference>
<protein>
    <submittedName>
        <fullName evidence="1">Phage head-tail connector protein</fullName>
    </submittedName>
</protein>
<accession>A0ABT4GQJ9</accession>
<sequence>MITSLERAKKMLGLTDPEIDDQLEAQIIVASELIEQYCKRKFKRQLHLEICDKFRGNFLLLRNYPIHQVHRITPYNGGSIEDFDIDQHGMLFRRSGWPYGERSITVEYEAGFTLPGDETPERPIDIPKPLEMACAMYAQKLMDSIYTPYGVKTEQLGEMSVTYTNDELEIKIPPVVASLISPYKRLY</sequence>
<evidence type="ECO:0000313" key="1">
    <source>
        <dbReference type="EMBL" id="MCY9758969.1"/>
    </source>
</evidence>
<evidence type="ECO:0000313" key="2">
    <source>
        <dbReference type="Proteomes" id="UP001527181"/>
    </source>
</evidence>
<comment type="caution">
    <text evidence="1">The sequence shown here is derived from an EMBL/GenBank/DDBJ whole genome shotgun (WGS) entry which is preliminary data.</text>
</comment>